<sequence>MSESWPSSCGCCKSVFDVREKTLRALKVPLGRPVLLLMGCQKLSVKSTRLLLTRQISSTGLDRMLAAGGYVPPGISPGQLSRLEAVVPVCPAFRGLSTPAPLQPTGLLFPATGSPPHLLSVGLERRGHDLRGLKLELLVKKSWNEERKHPFQAPVSSPLFT</sequence>
<name>A0ACB9W842_CHAAC</name>
<reference evidence="1" key="1">
    <citation type="submission" date="2022-05" db="EMBL/GenBank/DDBJ databases">
        <title>Chromosome-level genome of Chaenocephalus aceratus.</title>
        <authorList>
            <person name="Park H."/>
        </authorList>
    </citation>
    <scope>NUCLEOTIDE SEQUENCE</scope>
    <source>
        <strain evidence="1">KU_202001</strain>
    </source>
</reference>
<protein>
    <submittedName>
        <fullName evidence="1">Uncharacterized protein</fullName>
    </submittedName>
</protein>
<dbReference type="Proteomes" id="UP001057452">
    <property type="component" value="Chromosome 17"/>
</dbReference>
<accession>A0ACB9W842</accession>
<evidence type="ECO:0000313" key="1">
    <source>
        <dbReference type="EMBL" id="KAI4809123.1"/>
    </source>
</evidence>
<dbReference type="EMBL" id="CM043801">
    <property type="protein sequence ID" value="KAI4809123.1"/>
    <property type="molecule type" value="Genomic_DNA"/>
</dbReference>
<proteinExistence type="predicted"/>
<organism evidence="1 2">
    <name type="scientific">Chaenocephalus aceratus</name>
    <name type="common">Blackfin icefish</name>
    <name type="synonym">Chaenichthys aceratus</name>
    <dbReference type="NCBI Taxonomy" id="36190"/>
    <lineage>
        <taxon>Eukaryota</taxon>
        <taxon>Metazoa</taxon>
        <taxon>Chordata</taxon>
        <taxon>Craniata</taxon>
        <taxon>Vertebrata</taxon>
        <taxon>Euteleostomi</taxon>
        <taxon>Actinopterygii</taxon>
        <taxon>Neopterygii</taxon>
        <taxon>Teleostei</taxon>
        <taxon>Neoteleostei</taxon>
        <taxon>Acanthomorphata</taxon>
        <taxon>Eupercaria</taxon>
        <taxon>Perciformes</taxon>
        <taxon>Notothenioidei</taxon>
        <taxon>Channichthyidae</taxon>
        <taxon>Chaenocephalus</taxon>
    </lineage>
</organism>
<comment type="caution">
    <text evidence="1">The sequence shown here is derived from an EMBL/GenBank/DDBJ whole genome shotgun (WGS) entry which is preliminary data.</text>
</comment>
<evidence type="ECO:0000313" key="2">
    <source>
        <dbReference type="Proteomes" id="UP001057452"/>
    </source>
</evidence>
<keyword evidence="2" id="KW-1185">Reference proteome</keyword>
<gene>
    <name evidence="1" type="ORF">KUCAC02_018034</name>
</gene>